<reference evidence="2 3" key="1">
    <citation type="submission" date="2021-01" db="EMBL/GenBank/DDBJ databases">
        <title>Whole genome shotgun sequence of Catellatospora citrea NBRC 14495.</title>
        <authorList>
            <person name="Komaki H."/>
            <person name="Tamura T."/>
        </authorList>
    </citation>
    <scope>NUCLEOTIDE SEQUENCE [LARGE SCALE GENOMIC DNA]</scope>
    <source>
        <strain evidence="2 3">NBRC 14495</strain>
    </source>
</reference>
<dbReference type="InterPro" id="IPR046177">
    <property type="entry name" value="DUF6186"/>
</dbReference>
<dbReference type="Proteomes" id="UP000659904">
    <property type="component" value="Unassembled WGS sequence"/>
</dbReference>
<evidence type="ECO:0000313" key="2">
    <source>
        <dbReference type="EMBL" id="GIG02849.1"/>
    </source>
</evidence>
<dbReference type="RefSeq" id="WP_191844332.1">
    <property type="nucleotide sequence ID" value="NZ_BONH01000061.1"/>
</dbReference>
<name>A0A8J3KQ68_9ACTN</name>
<proteinExistence type="predicted"/>
<dbReference type="EMBL" id="BONH01000061">
    <property type="protein sequence ID" value="GIG02849.1"/>
    <property type="molecule type" value="Genomic_DNA"/>
</dbReference>
<feature type="transmembrane region" description="Helical" evidence="1">
    <location>
        <begin position="49"/>
        <end position="70"/>
    </location>
</feature>
<dbReference type="AlphaFoldDB" id="A0A8J3KQ68"/>
<comment type="caution">
    <text evidence="2">The sequence shown here is derived from an EMBL/GenBank/DDBJ whole genome shotgun (WGS) entry which is preliminary data.</text>
</comment>
<gene>
    <name evidence="2" type="ORF">Cci01nite_79420</name>
</gene>
<organism evidence="2 3">
    <name type="scientific">Catellatospora citrea</name>
    <dbReference type="NCBI Taxonomy" id="53366"/>
    <lineage>
        <taxon>Bacteria</taxon>
        <taxon>Bacillati</taxon>
        <taxon>Actinomycetota</taxon>
        <taxon>Actinomycetes</taxon>
        <taxon>Micromonosporales</taxon>
        <taxon>Micromonosporaceae</taxon>
        <taxon>Catellatospora</taxon>
    </lineage>
</organism>
<keyword evidence="1" id="KW-1133">Transmembrane helix</keyword>
<keyword evidence="1" id="KW-0472">Membrane</keyword>
<accession>A0A8J3KQ68</accession>
<evidence type="ECO:0000256" key="1">
    <source>
        <dbReference type="SAM" id="Phobius"/>
    </source>
</evidence>
<keyword evidence="3" id="KW-1185">Reference proteome</keyword>
<sequence length="72" mass="7894">MSLTRLLAIAGFLLAGLAVLAVEWAARRPGSRIPTLGDVSALVMRYDVGGIPVGRLAILSFWFWLGWHFLAR</sequence>
<keyword evidence="1" id="KW-0812">Transmembrane</keyword>
<evidence type="ECO:0000313" key="3">
    <source>
        <dbReference type="Proteomes" id="UP000659904"/>
    </source>
</evidence>
<dbReference type="Pfam" id="PF19684">
    <property type="entry name" value="DUF6186"/>
    <property type="match status" value="1"/>
</dbReference>
<protein>
    <submittedName>
        <fullName evidence="2">Uncharacterized protein</fullName>
    </submittedName>
</protein>